<accession>A0A2N6PKJ4</accession>
<dbReference type="AlphaFoldDB" id="A0A2N6PKJ4"/>
<dbReference type="InterPro" id="IPR050535">
    <property type="entry name" value="DNA_Repair-Maintenance_Comp"/>
</dbReference>
<dbReference type="OrthoDB" id="9773856at2"/>
<dbReference type="RefSeq" id="WP_102160026.1">
    <property type="nucleotide sequence ID" value="NZ_PNFZ01000001.1"/>
</dbReference>
<keyword evidence="7" id="KW-0255">Endonuclease</keyword>
<dbReference type="Pfam" id="PF12320">
    <property type="entry name" value="SbcD_C"/>
    <property type="match status" value="1"/>
</dbReference>
<dbReference type="PANTHER" id="PTHR30337:SF0">
    <property type="entry name" value="NUCLEASE SBCCD SUBUNIT D"/>
    <property type="match status" value="1"/>
</dbReference>
<evidence type="ECO:0000256" key="6">
    <source>
        <dbReference type="ARBA" id="ARBA00022839"/>
    </source>
</evidence>
<dbReference type="Pfam" id="PF00149">
    <property type="entry name" value="Metallophos"/>
    <property type="match status" value="1"/>
</dbReference>
<dbReference type="InterPro" id="IPR004593">
    <property type="entry name" value="SbcD"/>
</dbReference>
<evidence type="ECO:0000256" key="1">
    <source>
        <dbReference type="ARBA" id="ARBA00010555"/>
    </source>
</evidence>
<dbReference type="GO" id="GO:0006260">
    <property type="term" value="P:DNA replication"/>
    <property type="evidence" value="ECO:0007669"/>
    <property type="project" value="UniProtKB-KW"/>
</dbReference>
<dbReference type="InterPro" id="IPR029052">
    <property type="entry name" value="Metallo-depent_PP-like"/>
</dbReference>
<feature type="domain" description="Nuclease SbcCD subunit D C-terminal" evidence="9">
    <location>
        <begin position="268"/>
        <end position="362"/>
    </location>
</feature>
<comment type="caution">
    <text evidence="10">The sequence shown here is derived from an EMBL/GenBank/DDBJ whole genome shotgun (WGS) entry which is preliminary data.</text>
</comment>
<evidence type="ECO:0000313" key="10">
    <source>
        <dbReference type="EMBL" id="PMB99201.1"/>
    </source>
</evidence>
<dbReference type="GO" id="GO:0008408">
    <property type="term" value="F:3'-5' exonuclease activity"/>
    <property type="evidence" value="ECO:0007669"/>
    <property type="project" value="InterPro"/>
</dbReference>
<dbReference type="SUPFAM" id="SSF56300">
    <property type="entry name" value="Metallo-dependent phosphatases"/>
    <property type="match status" value="1"/>
</dbReference>
<proteinExistence type="inferred from homology"/>
<feature type="domain" description="Calcineurin-like phosphoesterase" evidence="8">
    <location>
        <begin position="1"/>
        <end position="221"/>
    </location>
</feature>
<reference evidence="10 11" key="1">
    <citation type="submission" date="2017-09" db="EMBL/GenBank/DDBJ databases">
        <title>Bacterial strain isolated from the female urinary microbiota.</title>
        <authorList>
            <person name="Thomas-White K."/>
            <person name="Kumar N."/>
            <person name="Forster S."/>
            <person name="Putonti C."/>
            <person name="Lawley T."/>
            <person name="Wolfe A.J."/>
        </authorList>
    </citation>
    <scope>NUCLEOTIDE SEQUENCE [LARGE SCALE GENOMIC DNA]</scope>
    <source>
        <strain evidence="10 11">UMB0680</strain>
    </source>
</reference>
<dbReference type="InterPro" id="IPR004843">
    <property type="entry name" value="Calcineurin-like_PHP"/>
</dbReference>
<dbReference type="Gene3D" id="3.60.21.10">
    <property type="match status" value="1"/>
</dbReference>
<comment type="subunit">
    <text evidence="2 7">Heterodimer of SbcC and SbcD.</text>
</comment>
<organism evidence="10 11">
    <name type="scientific">Brevibacterium luteolum</name>
    <dbReference type="NCBI Taxonomy" id="199591"/>
    <lineage>
        <taxon>Bacteria</taxon>
        <taxon>Bacillati</taxon>
        <taxon>Actinomycetota</taxon>
        <taxon>Actinomycetes</taxon>
        <taxon>Micrococcales</taxon>
        <taxon>Brevibacteriaceae</taxon>
        <taxon>Brevibacterium</taxon>
    </lineage>
</organism>
<dbReference type="GO" id="GO:0004519">
    <property type="term" value="F:endonuclease activity"/>
    <property type="evidence" value="ECO:0007669"/>
    <property type="project" value="UniProtKB-KW"/>
</dbReference>
<sequence length="387" mass="41693">MRILHTSDWHLGRTFFGVDQTAAQRAFLDHLLDVVAAERINAVLVAGDVYDRAIPPADALTNFDETVTALLDSGVRVIATSGNHDSFMRLGHGRRTLDHAGLHIRTRISDLTWPVLLGGSASSPEAVVYGIPYLEPGLVAGKFGCARSHEAVLAHVMDLIRTDHQQRYPDAFLIVAAHAFVGGQSLASESERSIDVGGVSVVSADVFAGADYAALGHLHRPQDVTDIVRYSGSPLPYSFTEAKTPKRMLLLDTSGPELSVESIALPAFSDVRTLRGTLEEVLETGRAARADGEDLTETLVAAELTDPARVTGALGRLKETFPQLIKMTWVNAAQPAQAHEAAAQGSVERTDREVFSDFISHVTGQPADVEDLARFDSALLELREATS</sequence>
<dbReference type="EMBL" id="PNFZ01000001">
    <property type="protein sequence ID" value="PMB99201.1"/>
    <property type="molecule type" value="Genomic_DNA"/>
</dbReference>
<dbReference type="Proteomes" id="UP000235703">
    <property type="component" value="Unassembled WGS sequence"/>
</dbReference>
<keyword evidence="7" id="KW-0233">DNA recombination</keyword>
<keyword evidence="4 7" id="KW-0540">Nuclease</keyword>
<dbReference type="NCBIfam" id="TIGR00619">
    <property type="entry name" value="sbcd"/>
    <property type="match status" value="1"/>
</dbReference>
<dbReference type="InterPro" id="IPR026843">
    <property type="entry name" value="SbcD_C"/>
</dbReference>
<gene>
    <name evidence="7" type="primary">sbcD</name>
    <name evidence="10" type="ORF">CJ198_01290</name>
</gene>
<protein>
    <recommendedName>
        <fullName evidence="3 7">Nuclease SbcCD subunit D</fullName>
    </recommendedName>
</protein>
<dbReference type="GO" id="GO:0006310">
    <property type="term" value="P:DNA recombination"/>
    <property type="evidence" value="ECO:0007669"/>
    <property type="project" value="UniProtKB-KW"/>
</dbReference>
<evidence type="ECO:0000313" key="11">
    <source>
        <dbReference type="Proteomes" id="UP000235703"/>
    </source>
</evidence>
<dbReference type="CDD" id="cd00840">
    <property type="entry name" value="MPP_Mre11_N"/>
    <property type="match status" value="1"/>
</dbReference>
<comment type="similarity">
    <text evidence="1 7">Belongs to the SbcD family.</text>
</comment>
<evidence type="ECO:0000256" key="2">
    <source>
        <dbReference type="ARBA" id="ARBA00011322"/>
    </source>
</evidence>
<comment type="function">
    <text evidence="7">SbcCD cleaves DNA hairpin structures. These structures can inhibit DNA replication and are intermediates in certain DNA recombination reactions. The complex acts as a 3'-&gt;5' double strand exonuclease that can open hairpins. It also has a 5' single-strand endonuclease activity.</text>
</comment>
<evidence type="ECO:0000256" key="4">
    <source>
        <dbReference type="ARBA" id="ARBA00022722"/>
    </source>
</evidence>
<evidence type="ECO:0000259" key="8">
    <source>
        <dbReference type="Pfam" id="PF00149"/>
    </source>
</evidence>
<keyword evidence="5 7" id="KW-0378">Hydrolase</keyword>
<evidence type="ECO:0000256" key="7">
    <source>
        <dbReference type="RuleBase" id="RU363069"/>
    </source>
</evidence>
<evidence type="ECO:0000256" key="5">
    <source>
        <dbReference type="ARBA" id="ARBA00022801"/>
    </source>
</evidence>
<name>A0A2N6PKJ4_9MICO</name>
<keyword evidence="11" id="KW-1185">Reference proteome</keyword>
<evidence type="ECO:0000256" key="3">
    <source>
        <dbReference type="ARBA" id="ARBA00013365"/>
    </source>
</evidence>
<keyword evidence="6 7" id="KW-0269">Exonuclease</keyword>
<dbReference type="PANTHER" id="PTHR30337">
    <property type="entry name" value="COMPONENT OF ATP-DEPENDENT DSDNA EXONUCLEASE"/>
    <property type="match status" value="1"/>
</dbReference>
<keyword evidence="7" id="KW-0235">DNA replication</keyword>
<dbReference type="InterPro" id="IPR041796">
    <property type="entry name" value="Mre11_N"/>
</dbReference>
<evidence type="ECO:0000259" key="9">
    <source>
        <dbReference type="Pfam" id="PF12320"/>
    </source>
</evidence>